<comment type="function">
    <text evidence="7">Catalyzes the transfer of the enolpyruvyl moiety of phosphoenolpyruvate (PEP) to the 5-hydroxyl of shikimate-3-phosphate (S3P) to produce enolpyruvyl shikimate-3-phosphate and inorganic phosphate.</text>
</comment>
<dbReference type="InterPro" id="IPR006264">
    <property type="entry name" value="EPSP_synthase"/>
</dbReference>
<evidence type="ECO:0000256" key="7">
    <source>
        <dbReference type="HAMAP-Rule" id="MF_00210"/>
    </source>
</evidence>
<feature type="binding site" evidence="7">
    <location>
        <position position="35"/>
    </location>
    <ligand>
        <name>3-phosphoshikimate</name>
        <dbReference type="ChEBI" id="CHEBI:145989"/>
    </ligand>
</feature>
<dbReference type="GO" id="GO:0008652">
    <property type="term" value="P:amino acid biosynthetic process"/>
    <property type="evidence" value="ECO:0007669"/>
    <property type="project" value="UniProtKB-KW"/>
</dbReference>
<feature type="active site" description="Proton acceptor" evidence="7">
    <location>
        <position position="329"/>
    </location>
</feature>
<keyword evidence="5 7" id="KW-0057">Aromatic amino acid biosynthesis</keyword>
<feature type="binding site" evidence="7">
    <location>
        <position position="177"/>
    </location>
    <ligand>
        <name>3-phosphoshikimate</name>
        <dbReference type="ChEBI" id="CHEBI:145989"/>
    </ligand>
</feature>
<evidence type="ECO:0000259" key="9">
    <source>
        <dbReference type="Pfam" id="PF00275"/>
    </source>
</evidence>
<evidence type="ECO:0000256" key="8">
    <source>
        <dbReference type="SAM" id="MobiDB-lite"/>
    </source>
</evidence>
<dbReference type="Proteomes" id="UP000664332">
    <property type="component" value="Unassembled WGS sequence"/>
</dbReference>
<feature type="binding site" evidence="7">
    <location>
        <position position="39"/>
    </location>
    <ligand>
        <name>3-phosphoshikimate</name>
        <dbReference type="ChEBI" id="CHEBI:145989"/>
    </ligand>
</feature>
<evidence type="ECO:0000256" key="4">
    <source>
        <dbReference type="ARBA" id="ARBA00022679"/>
    </source>
</evidence>
<feature type="binding site" evidence="7">
    <location>
        <position position="178"/>
    </location>
    <ligand>
        <name>3-phosphoshikimate</name>
        <dbReference type="ChEBI" id="CHEBI:145989"/>
    </ligand>
</feature>
<accession>A0A939E103</accession>
<dbReference type="AlphaFoldDB" id="A0A939E103"/>
<comment type="caution">
    <text evidence="7">Lacks conserved residue(s) required for the propagation of feature annotation.</text>
</comment>
<feature type="binding site" evidence="7">
    <location>
        <position position="356"/>
    </location>
    <ligand>
        <name>3-phosphoshikimate</name>
        <dbReference type="ChEBI" id="CHEBI:145989"/>
    </ligand>
</feature>
<comment type="caution">
    <text evidence="10">The sequence shown here is derived from an EMBL/GenBank/DDBJ whole genome shotgun (WGS) entry which is preliminary data.</text>
</comment>
<dbReference type="PIRSF" id="PIRSF000505">
    <property type="entry name" value="EPSPS"/>
    <property type="match status" value="1"/>
</dbReference>
<feature type="binding site" evidence="7">
    <location>
        <position position="34"/>
    </location>
    <ligand>
        <name>3-phosphoshikimate</name>
        <dbReference type="ChEBI" id="CHEBI:145989"/>
    </ligand>
</feature>
<protein>
    <recommendedName>
        <fullName evidence="7">3-phosphoshikimate 1-carboxyvinyltransferase</fullName>
        <ecNumber evidence="7">2.5.1.19</ecNumber>
    </recommendedName>
    <alternativeName>
        <fullName evidence="7">5-enolpyruvylshikimate-3-phosphate synthase</fullName>
        <shortName evidence="7">EPSP synthase</shortName>
        <shortName evidence="7">EPSPS</shortName>
    </alternativeName>
</protein>
<dbReference type="InterPro" id="IPR023193">
    <property type="entry name" value="EPSP_synthase_CS"/>
</dbReference>
<comment type="similarity">
    <text evidence="2 7">Belongs to the EPSP synthase family.</text>
</comment>
<evidence type="ECO:0000256" key="2">
    <source>
        <dbReference type="ARBA" id="ARBA00009948"/>
    </source>
</evidence>
<dbReference type="SUPFAM" id="SSF55205">
    <property type="entry name" value="EPT/RTPC-like"/>
    <property type="match status" value="1"/>
</dbReference>
<feature type="binding site" evidence="7">
    <location>
        <position position="179"/>
    </location>
    <ligand>
        <name>3-phosphoshikimate</name>
        <dbReference type="ChEBI" id="CHEBI:145989"/>
    </ligand>
</feature>
<evidence type="ECO:0000256" key="5">
    <source>
        <dbReference type="ARBA" id="ARBA00023141"/>
    </source>
</evidence>
<dbReference type="EC" id="2.5.1.19" evidence="7"/>
<proteinExistence type="inferred from homology"/>
<dbReference type="PANTHER" id="PTHR21090:SF5">
    <property type="entry name" value="PENTAFUNCTIONAL AROM POLYPEPTIDE"/>
    <property type="match status" value="1"/>
</dbReference>
<comment type="subcellular location">
    <subcellularLocation>
        <location evidence="7">Cytoplasm</location>
    </subcellularLocation>
</comment>
<keyword evidence="11" id="KW-1185">Reference proteome</keyword>
<keyword evidence="3 7" id="KW-0028">Amino-acid biosynthesis</keyword>
<dbReference type="EMBL" id="JAFLEQ010000014">
    <property type="protein sequence ID" value="MBN9644460.1"/>
    <property type="molecule type" value="Genomic_DNA"/>
</dbReference>
<feature type="binding site" evidence="7">
    <location>
        <position position="329"/>
    </location>
    <ligand>
        <name>3-phosphoshikimate</name>
        <dbReference type="ChEBI" id="CHEBI:145989"/>
    </ligand>
</feature>
<evidence type="ECO:0000313" key="10">
    <source>
        <dbReference type="EMBL" id="MBN9644460.1"/>
    </source>
</evidence>
<feature type="binding site" evidence="7">
    <location>
        <position position="206"/>
    </location>
    <ligand>
        <name>3-phosphoshikimate</name>
        <dbReference type="ChEBI" id="CHEBI:145989"/>
    </ligand>
</feature>
<feature type="binding site" evidence="7">
    <location>
        <position position="34"/>
    </location>
    <ligand>
        <name>phosphoenolpyruvate</name>
        <dbReference type="ChEBI" id="CHEBI:58702"/>
    </ligand>
</feature>
<evidence type="ECO:0000256" key="6">
    <source>
        <dbReference type="ARBA" id="ARBA00044633"/>
    </source>
</evidence>
<dbReference type="Gene3D" id="3.65.10.10">
    <property type="entry name" value="Enolpyruvate transferase domain"/>
    <property type="match status" value="2"/>
</dbReference>
<sequence>MMGCVTETHHHADSWPAPHPRHPVTGTLSVPGSKSITNRALILSALADGPSTITGALVSRDTELMVDALRGLGVAITIDTTGPLPVISVDPAQLGPGHIECGLAGTVMRFVPPAAALAGGEVTFDGDAQARLRPMSTMLDALADLGVTVTGSRLPFTIDSSAGVPAGGRVTIDASSSSQFVSGLLLSGARYATGITVTHVGGALPSQPHIDMTVDMLRQAGVTVDAGSDSWTVHPGPVAAHHWVVEPDLSNAGPFLAAAAVTGGSVGIRAWPKTTTQPGAQFIPIFEAMGCTSRFDADPDHPGCGTMTLTGPKPGTVTGIDIDLSDLGELTPTVAAVAAVATTTSRLTGIGHLRGHETDRLKALTNEITRLGGCCRDSADSLIIEPAQLHGGHVHTYADHRMATFGAIIGLAVAGVTVADIGTTRKTLPDFSSLWHRLVDGPSPRLSVVEDGEN</sequence>
<dbReference type="Pfam" id="PF00275">
    <property type="entry name" value="EPSP_synthase"/>
    <property type="match status" value="1"/>
</dbReference>
<dbReference type="PANTHER" id="PTHR21090">
    <property type="entry name" value="AROM/DEHYDROQUINATE SYNTHASE"/>
    <property type="match status" value="1"/>
</dbReference>
<feature type="binding site" evidence="7">
    <location>
        <position position="105"/>
    </location>
    <ligand>
        <name>phosphoenolpyruvate</name>
        <dbReference type="ChEBI" id="CHEBI:58702"/>
    </ligand>
</feature>
<dbReference type="NCBIfam" id="TIGR01356">
    <property type="entry name" value="aroA"/>
    <property type="match status" value="1"/>
</dbReference>
<evidence type="ECO:0000313" key="11">
    <source>
        <dbReference type="Proteomes" id="UP000664332"/>
    </source>
</evidence>
<feature type="binding site" evidence="7">
    <location>
        <position position="360"/>
    </location>
    <ligand>
        <name>phosphoenolpyruvate</name>
        <dbReference type="ChEBI" id="CHEBI:58702"/>
    </ligand>
</feature>
<comment type="subunit">
    <text evidence="7">Monomer.</text>
</comment>
<dbReference type="GO" id="GO:0003866">
    <property type="term" value="F:3-phosphoshikimate 1-carboxyvinyltransferase activity"/>
    <property type="evidence" value="ECO:0007669"/>
    <property type="project" value="UniProtKB-UniRule"/>
</dbReference>
<dbReference type="GO" id="GO:0009423">
    <property type="term" value="P:chorismate biosynthetic process"/>
    <property type="evidence" value="ECO:0007669"/>
    <property type="project" value="UniProtKB-UniRule"/>
</dbReference>
<keyword evidence="7" id="KW-0963">Cytoplasm</keyword>
<dbReference type="PROSITE" id="PS00885">
    <property type="entry name" value="EPSP_SYNTHASE_2"/>
    <property type="match status" value="1"/>
</dbReference>
<feature type="binding site" evidence="7">
    <location>
        <position position="401"/>
    </location>
    <ligand>
        <name>phosphoenolpyruvate</name>
        <dbReference type="ChEBI" id="CHEBI:58702"/>
    </ligand>
</feature>
<organism evidence="10 11">
    <name type="scientific">Corynebacterium mendelii</name>
    <dbReference type="NCBI Taxonomy" id="2765362"/>
    <lineage>
        <taxon>Bacteria</taxon>
        <taxon>Bacillati</taxon>
        <taxon>Actinomycetota</taxon>
        <taxon>Actinomycetes</taxon>
        <taxon>Mycobacteriales</taxon>
        <taxon>Corynebacteriaceae</taxon>
        <taxon>Corynebacterium</taxon>
    </lineage>
</organism>
<feature type="domain" description="Enolpyruvate transferase" evidence="9">
    <location>
        <begin position="20"/>
        <end position="432"/>
    </location>
</feature>
<dbReference type="FunFam" id="3.65.10.10:FF:000011">
    <property type="entry name" value="3-phosphoshikimate 1-carboxyvinyltransferase"/>
    <property type="match status" value="1"/>
</dbReference>
<name>A0A939E103_9CORY</name>
<evidence type="ECO:0000256" key="1">
    <source>
        <dbReference type="ARBA" id="ARBA00004811"/>
    </source>
</evidence>
<dbReference type="InterPro" id="IPR036968">
    <property type="entry name" value="Enolpyruvate_Tfrase_sf"/>
</dbReference>
<dbReference type="HAMAP" id="MF_00210">
    <property type="entry name" value="EPSP_synth"/>
    <property type="match status" value="1"/>
</dbReference>
<dbReference type="InterPro" id="IPR001986">
    <property type="entry name" value="Enolpyruvate_Tfrase_dom"/>
</dbReference>
<reference evidence="10" key="1">
    <citation type="submission" date="2021-03" db="EMBL/GenBank/DDBJ databases">
        <authorList>
            <person name="Sun Q."/>
        </authorList>
    </citation>
    <scope>NUCLEOTIDE SEQUENCE</scope>
    <source>
        <strain evidence="10">CCM 8862</strain>
    </source>
</reference>
<dbReference type="GO" id="GO:0005737">
    <property type="term" value="C:cytoplasm"/>
    <property type="evidence" value="ECO:0007669"/>
    <property type="project" value="UniProtKB-SubCell"/>
</dbReference>
<feature type="region of interest" description="Disordered" evidence="8">
    <location>
        <begin position="1"/>
        <end position="27"/>
    </location>
</feature>
<keyword evidence="4 7" id="KW-0808">Transferase</keyword>
<feature type="binding site" evidence="7">
    <location>
        <position position="179"/>
    </location>
    <ligand>
        <name>phosphoenolpyruvate</name>
        <dbReference type="ChEBI" id="CHEBI:58702"/>
    </ligand>
</feature>
<dbReference type="InterPro" id="IPR013792">
    <property type="entry name" value="RNA3'P_cycl/enolpyr_Trfase_a/b"/>
</dbReference>
<feature type="binding site" evidence="7">
    <location>
        <position position="133"/>
    </location>
    <ligand>
        <name>phosphoenolpyruvate</name>
        <dbReference type="ChEBI" id="CHEBI:58702"/>
    </ligand>
</feature>
<feature type="binding site" evidence="7">
    <location>
        <position position="426"/>
    </location>
    <ligand>
        <name>phosphoenolpyruvate</name>
        <dbReference type="ChEBI" id="CHEBI:58702"/>
    </ligand>
</feature>
<gene>
    <name evidence="7 10" type="primary">aroA</name>
    <name evidence="10" type="ORF">JZY06_07525</name>
</gene>
<dbReference type="CDD" id="cd01556">
    <property type="entry name" value="EPSP_synthase"/>
    <property type="match status" value="1"/>
</dbReference>
<comment type="pathway">
    <text evidence="1 7">Metabolic intermediate biosynthesis; chorismate biosynthesis; chorismate from D-erythrose 4-phosphate and phosphoenolpyruvate: step 6/7.</text>
</comment>
<comment type="catalytic activity">
    <reaction evidence="6">
        <text>3-phosphoshikimate + phosphoenolpyruvate = 5-O-(1-carboxyvinyl)-3-phosphoshikimate + phosphate</text>
        <dbReference type="Rhea" id="RHEA:21256"/>
        <dbReference type="ChEBI" id="CHEBI:43474"/>
        <dbReference type="ChEBI" id="CHEBI:57701"/>
        <dbReference type="ChEBI" id="CHEBI:58702"/>
        <dbReference type="ChEBI" id="CHEBI:145989"/>
        <dbReference type="EC" id="2.5.1.19"/>
    </reaction>
    <physiologicalReaction direction="left-to-right" evidence="6">
        <dbReference type="Rhea" id="RHEA:21257"/>
    </physiologicalReaction>
</comment>
<dbReference type="GO" id="GO:0009073">
    <property type="term" value="P:aromatic amino acid family biosynthetic process"/>
    <property type="evidence" value="ECO:0007669"/>
    <property type="project" value="UniProtKB-KW"/>
</dbReference>
<evidence type="ECO:0000256" key="3">
    <source>
        <dbReference type="ARBA" id="ARBA00022605"/>
    </source>
</evidence>